<feature type="binding site" evidence="8">
    <location>
        <position position="309"/>
    </location>
    <ligand>
        <name>Zn(2+)</name>
        <dbReference type="ChEBI" id="CHEBI:29105"/>
        <note>catalytic</note>
    </ligand>
</feature>
<dbReference type="EMBL" id="GL870944">
    <property type="protein sequence ID" value="EGC40285.1"/>
    <property type="molecule type" value="Genomic_DNA"/>
</dbReference>
<evidence type="ECO:0000256" key="9">
    <source>
        <dbReference type="SAM" id="SignalP"/>
    </source>
</evidence>
<keyword evidence="9" id="KW-0732">Signal</keyword>
<dbReference type="eggNOG" id="ENOG502SN3T">
    <property type="taxonomic scope" value="Eukaryota"/>
</dbReference>
<dbReference type="KEGG" id="dpp:DICPUDRAFT_91044"/>
<keyword evidence="2" id="KW-0964">Secreted</keyword>
<proteinExistence type="predicted"/>
<dbReference type="Proteomes" id="UP000001064">
    <property type="component" value="Unassembled WGS sequence"/>
</dbReference>
<accession>F0Z6Y3</accession>
<dbReference type="GO" id="GO:0004222">
    <property type="term" value="F:metalloendopeptidase activity"/>
    <property type="evidence" value="ECO:0007669"/>
    <property type="project" value="UniProtKB-UniRule"/>
</dbReference>
<keyword evidence="4 8" id="KW-0479">Metal-binding</keyword>
<protein>
    <recommendedName>
        <fullName evidence="10">Peptidase M66 domain-containing protein</fullName>
    </recommendedName>
</protein>
<evidence type="ECO:0000256" key="2">
    <source>
        <dbReference type="ARBA" id="ARBA00022525"/>
    </source>
</evidence>
<dbReference type="PANTHER" id="PTHR39540">
    <property type="match status" value="1"/>
</dbReference>
<dbReference type="AlphaFoldDB" id="F0Z6Y3"/>
<evidence type="ECO:0000256" key="5">
    <source>
        <dbReference type="ARBA" id="ARBA00022801"/>
    </source>
</evidence>
<evidence type="ECO:0000313" key="11">
    <source>
        <dbReference type="EMBL" id="EGC40285.1"/>
    </source>
</evidence>
<keyword evidence="5 8" id="KW-0378">Hydrolase</keyword>
<keyword evidence="3 8" id="KW-0645">Protease</keyword>
<evidence type="ECO:0000256" key="6">
    <source>
        <dbReference type="ARBA" id="ARBA00022833"/>
    </source>
</evidence>
<dbReference type="RefSeq" id="XP_003283221.1">
    <property type="nucleotide sequence ID" value="XM_003283173.1"/>
</dbReference>
<dbReference type="STRING" id="5786.F0Z6Y3"/>
<keyword evidence="12" id="KW-1185">Reference proteome</keyword>
<sequence length="606" mass="68409">MKLIIILLFLVFISFIESKRLNRNQIALDVSDVKFVQTHVIPSEGASWTIKNKTYVLKLVQNRDTLLMAKFDNSNNNNSFIIARIWNGDDQVGTVDMNLPSDLPPTEDDGPKFSTIHHSALIPGKWIKNKLKIQFEDSKQPNSKSIVTEPNVGQERTLVLWTLPLYFFGANDTNTQPFSKIRQVDENVIAELIQKWSLTDIISQNHPLGKISWPYLIMPPRNGNPGMKITNSDQKSDGYAIMSVVLSILAGIRKAWGEGSSSNQIYSPLLHLNKNGKYADPYGGLGSVGGGVGVGDFAYTGIFIHEQGHCFGLHHAGEQYNKGDYPYIKGSLKGSPYSGWGFDTDKNEFLSIYVPKSASSYRNCQKNMVMSDDGKYCIKQSVMQGGAGGQSSKYRFSMFADFEMTTLQSYFENALYFNQNRNVYSRFNTTTNEYYDYIPLTKEKGLYGVNDGSPIERDVKVYTIVFTYSTVSNELSQFYPIFKSTGNLMKYFDPTNKTDISNVIPNTSKFPWYCHGSGCDYTIRITYSDGSLNHILWQEGKRKWWSPTKDNFKNGLNDPNSGDSFLLGVFNIKDNNKEISKLELLDTPFGWQGIPKDVNVLISKDL</sequence>
<evidence type="ECO:0000256" key="4">
    <source>
        <dbReference type="ARBA" id="ARBA00022723"/>
    </source>
</evidence>
<dbReference type="InterPro" id="IPR019503">
    <property type="entry name" value="Peptidase_M66_dom"/>
</dbReference>
<feature type="signal peptide" evidence="9">
    <location>
        <begin position="1"/>
        <end position="18"/>
    </location>
</feature>
<feature type="domain" description="Peptidase M66" evidence="10">
    <location>
        <begin position="150"/>
        <end position="417"/>
    </location>
</feature>
<evidence type="ECO:0000259" key="10">
    <source>
        <dbReference type="PROSITE" id="PS51694"/>
    </source>
</evidence>
<dbReference type="OrthoDB" id="19788at2759"/>
<feature type="active site" evidence="8">
    <location>
        <position position="306"/>
    </location>
</feature>
<keyword evidence="6 8" id="KW-0862">Zinc</keyword>
<organism evidence="11 12">
    <name type="scientific">Dictyostelium purpureum</name>
    <name type="common">Slime mold</name>
    <dbReference type="NCBI Taxonomy" id="5786"/>
    <lineage>
        <taxon>Eukaryota</taxon>
        <taxon>Amoebozoa</taxon>
        <taxon>Evosea</taxon>
        <taxon>Eumycetozoa</taxon>
        <taxon>Dictyostelia</taxon>
        <taxon>Dictyosteliales</taxon>
        <taxon>Dictyosteliaceae</taxon>
        <taxon>Dictyostelium</taxon>
    </lineage>
</organism>
<dbReference type="OMA" id="WWTPTVD"/>
<reference evidence="12" key="1">
    <citation type="journal article" date="2011" name="Genome Biol.">
        <title>Comparative genomics of the social amoebae Dictyostelium discoideum and Dictyostelium purpureum.</title>
        <authorList>
            <consortium name="US DOE Joint Genome Institute (JGI-PGF)"/>
            <person name="Sucgang R."/>
            <person name="Kuo A."/>
            <person name="Tian X."/>
            <person name="Salerno W."/>
            <person name="Parikh A."/>
            <person name="Feasley C.L."/>
            <person name="Dalin E."/>
            <person name="Tu H."/>
            <person name="Huang E."/>
            <person name="Barry K."/>
            <person name="Lindquist E."/>
            <person name="Shapiro H."/>
            <person name="Bruce D."/>
            <person name="Schmutz J."/>
            <person name="Salamov A."/>
            <person name="Fey P."/>
            <person name="Gaudet P."/>
            <person name="Anjard C."/>
            <person name="Babu M.M."/>
            <person name="Basu S."/>
            <person name="Bushmanova Y."/>
            <person name="van der Wel H."/>
            <person name="Katoh-Kurasawa M."/>
            <person name="Dinh C."/>
            <person name="Coutinho P.M."/>
            <person name="Saito T."/>
            <person name="Elias M."/>
            <person name="Schaap P."/>
            <person name="Kay R.R."/>
            <person name="Henrissat B."/>
            <person name="Eichinger L."/>
            <person name="Rivero F."/>
            <person name="Putnam N.H."/>
            <person name="West C.M."/>
            <person name="Loomis W.F."/>
            <person name="Chisholm R.L."/>
            <person name="Shaulsky G."/>
            <person name="Strassmann J.E."/>
            <person name="Queller D.C."/>
            <person name="Kuspa A."/>
            <person name="Grigoriev I.V."/>
        </authorList>
    </citation>
    <scope>NUCLEOTIDE SEQUENCE [LARGE SCALE GENOMIC DNA]</scope>
    <source>
        <strain evidence="12">QSDP1</strain>
    </source>
</reference>
<dbReference type="FunCoup" id="F0Z6Y3">
    <property type="interactions" value="1"/>
</dbReference>
<comment type="subcellular location">
    <subcellularLocation>
        <location evidence="1">Secreted</location>
    </subcellularLocation>
</comment>
<keyword evidence="7 8" id="KW-0482">Metalloprotease</keyword>
<dbReference type="PROSITE" id="PS51694">
    <property type="entry name" value="PEPTIDASE_M66"/>
    <property type="match status" value="1"/>
</dbReference>
<feature type="binding site" evidence="8">
    <location>
        <position position="305"/>
    </location>
    <ligand>
        <name>Zn(2+)</name>
        <dbReference type="ChEBI" id="CHEBI:29105"/>
        <note>catalytic</note>
    </ligand>
</feature>
<evidence type="ECO:0000256" key="1">
    <source>
        <dbReference type="ARBA" id="ARBA00004613"/>
    </source>
</evidence>
<feature type="chain" id="PRO_5003264940" description="Peptidase M66 domain-containing protein" evidence="9">
    <location>
        <begin position="19"/>
        <end position="606"/>
    </location>
</feature>
<dbReference type="GO" id="GO:0046872">
    <property type="term" value="F:metal ion binding"/>
    <property type="evidence" value="ECO:0007669"/>
    <property type="project" value="UniProtKB-UniRule"/>
</dbReference>
<dbReference type="Pfam" id="PF10462">
    <property type="entry name" value="Peptidase_M66"/>
    <property type="match status" value="1"/>
</dbReference>
<dbReference type="InterPro" id="IPR051256">
    <property type="entry name" value="Dictomallein"/>
</dbReference>
<evidence type="ECO:0000256" key="8">
    <source>
        <dbReference type="PROSITE-ProRule" id="PRU01031"/>
    </source>
</evidence>
<name>F0Z6Y3_DICPU</name>
<dbReference type="GeneID" id="10503604"/>
<evidence type="ECO:0000256" key="3">
    <source>
        <dbReference type="ARBA" id="ARBA00022670"/>
    </source>
</evidence>
<gene>
    <name evidence="11" type="ORF">DICPUDRAFT_91044</name>
</gene>
<dbReference type="GO" id="GO:0006508">
    <property type="term" value="P:proteolysis"/>
    <property type="evidence" value="ECO:0007669"/>
    <property type="project" value="UniProtKB-UniRule"/>
</dbReference>
<dbReference type="VEuPathDB" id="AmoebaDB:DICPUDRAFT_91044"/>
<dbReference type="InParanoid" id="F0Z6Y3"/>
<dbReference type="GO" id="GO:0005576">
    <property type="term" value="C:extracellular region"/>
    <property type="evidence" value="ECO:0007669"/>
    <property type="project" value="UniProtKB-SubCell"/>
</dbReference>
<evidence type="ECO:0000313" key="12">
    <source>
        <dbReference type="Proteomes" id="UP000001064"/>
    </source>
</evidence>
<comment type="cofactor">
    <cofactor evidence="8">
        <name>Zn(2+)</name>
        <dbReference type="ChEBI" id="CHEBI:29105"/>
    </cofactor>
    <text evidence="8">Binds 1 zinc ion per subunit.</text>
</comment>
<evidence type="ECO:0000256" key="7">
    <source>
        <dbReference type="ARBA" id="ARBA00023049"/>
    </source>
</evidence>
<feature type="binding site" evidence="8">
    <location>
        <position position="315"/>
    </location>
    <ligand>
        <name>Zn(2+)</name>
        <dbReference type="ChEBI" id="CHEBI:29105"/>
        <note>catalytic</note>
    </ligand>
</feature>
<dbReference type="PANTHER" id="PTHR39540:SF1">
    <property type="entry name" value="DICTOMALLEIN-1-RELATED"/>
    <property type="match status" value="1"/>
</dbReference>